<organism evidence="2">
    <name type="scientific">Zeugodacus cucurbitae</name>
    <name type="common">Melon fruit fly</name>
    <name type="synonym">Bactrocera cucurbitae</name>
    <dbReference type="NCBI Taxonomy" id="28588"/>
    <lineage>
        <taxon>Eukaryota</taxon>
        <taxon>Metazoa</taxon>
        <taxon>Ecdysozoa</taxon>
        <taxon>Arthropoda</taxon>
        <taxon>Hexapoda</taxon>
        <taxon>Insecta</taxon>
        <taxon>Pterygota</taxon>
        <taxon>Neoptera</taxon>
        <taxon>Endopterygota</taxon>
        <taxon>Diptera</taxon>
        <taxon>Brachycera</taxon>
        <taxon>Muscomorpha</taxon>
        <taxon>Tephritoidea</taxon>
        <taxon>Tephritidae</taxon>
        <taxon>Zeugodacus</taxon>
        <taxon>Zeugodacus</taxon>
    </lineage>
</organism>
<dbReference type="GO" id="GO:0003723">
    <property type="term" value="F:RNA binding"/>
    <property type="evidence" value="ECO:0007669"/>
    <property type="project" value="InterPro"/>
</dbReference>
<dbReference type="PANTHER" id="PTHR23285:SF7">
    <property type="entry name" value="LD09246P1"/>
    <property type="match status" value="1"/>
</dbReference>
<dbReference type="EMBL" id="GBXI01004030">
    <property type="protein sequence ID" value="JAD10262.1"/>
    <property type="molecule type" value="Transcribed_RNA"/>
</dbReference>
<proteinExistence type="predicted"/>
<evidence type="ECO:0000256" key="1">
    <source>
        <dbReference type="SAM" id="MobiDB-lite"/>
    </source>
</evidence>
<dbReference type="InterPro" id="IPR047227">
    <property type="entry name" value="MEX3"/>
</dbReference>
<dbReference type="PANTHER" id="PTHR23285">
    <property type="entry name" value="RING FINGER AND KH DOMAIN CONTAINING PROTEIN 1"/>
    <property type="match status" value="1"/>
</dbReference>
<protein>
    <submittedName>
        <fullName evidence="2">RNA-binding protein MEX3D</fullName>
    </submittedName>
</protein>
<evidence type="ECO:0000313" key="2">
    <source>
        <dbReference type="EMBL" id="JAD10262.1"/>
    </source>
</evidence>
<name>A0A0A1XH31_ZEUCU</name>
<dbReference type="AlphaFoldDB" id="A0A0A1XH31"/>
<reference evidence="2" key="1">
    <citation type="submission" date="2014-11" db="EMBL/GenBank/DDBJ databases">
        <authorList>
            <person name="Geib S."/>
        </authorList>
    </citation>
    <scope>NUCLEOTIDE SEQUENCE</scope>
</reference>
<accession>A0A0A1XH31</accession>
<gene>
    <name evidence="2" type="primary">MEX3D</name>
    <name evidence="2" type="ORF">g.27190</name>
</gene>
<reference evidence="2" key="2">
    <citation type="journal article" date="2015" name="Gigascience">
        <title>Reconstructing a comprehensive transcriptome assembly of a white-pupal translocated strain of the pest fruit fly Bactrocera cucurbitae.</title>
        <authorList>
            <person name="Sim S.B."/>
            <person name="Calla B."/>
            <person name="Hall B."/>
            <person name="DeRego T."/>
            <person name="Geib S.M."/>
        </authorList>
    </citation>
    <scope>NUCLEOTIDE SEQUENCE</scope>
</reference>
<feature type="region of interest" description="Disordered" evidence="1">
    <location>
        <begin position="200"/>
        <end position="227"/>
    </location>
</feature>
<sequence length="227" mass="24344">MEATASNLALLSPTVNVCPSNMLSIEATSASSTATMMSAPISTNINLLSAPSRGSSHLVFNSLVSVDRSQQQNHHKFHVGDQRALQLALEITAVGVNDTATIQPNLHSMNIRKKNNNLSSQQQIGNQQVIADLQQKQPNQKVDISANKSIQPTVSAASNGFSENNINGLISNNGSRNSSISFNNFSMPTPLLPTTIEDRSKKSQNMTECVPVPSSEHVAEIVGRQGR</sequence>